<dbReference type="EMBL" id="SCWA01000005">
    <property type="protein sequence ID" value="TDL98299.1"/>
    <property type="molecule type" value="Genomic_DNA"/>
</dbReference>
<dbReference type="CDD" id="cd13441">
    <property type="entry name" value="CamS_repeat_1"/>
    <property type="match status" value="1"/>
</dbReference>
<organism evidence="2 3">
    <name type="scientific">Macrococcus brunensis</name>
    <dbReference type="NCBI Taxonomy" id="198483"/>
    <lineage>
        <taxon>Bacteria</taxon>
        <taxon>Bacillati</taxon>
        <taxon>Bacillota</taxon>
        <taxon>Bacilli</taxon>
        <taxon>Bacillales</taxon>
        <taxon>Staphylococcaceae</taxon>
        <taxon>Macrococcus</taxon>
    </lineage>
</organism>
<reference evidence="2 3" key="1">
    <citation type="submission" date="2019-01" db="EMBL/GenBank/DDBJ databases">
        <title>Draft genome sequences of the type strains of six Macrococcus species.</title>
        <authorList>
            <person name="Mazhar S."/>
            <person name="Altermann E."/>
            <person name="Hill C."/>
            <person name="Mcauliffe O."/>
        </authorList>
    </citation>
    <scope>NUCLEOTIDE SEQUENCE [LARGE SCALE GENOMIC DNA]</scope>
    <source>
        <strain evidence="2 3">CCM4811</strain>
    </source>
</reference>
<gene>
    <name evidence="2" type="ORF">ERX27_03950</name>
</gene>
<dbReference type="Gene3D" id="3.10.570.10">
    <property type="entry name" value="sex pheromone staph- cam373 precursor domain"/>
    <property type="match status" value="1"/>
</dbReference>
<dbReference type="OrthoDB" id="9795361at2"/>
<evidence type="ECO:0000313" key="3">
    <source>
        <dbReference type="Proteomes" id="UP000295310"/>
    </source>
</evidence>
<dbReference type="PIRSF" id="PIRSF012509">
    <property type="entry name" value="CamS"/>
    <property type="match status" value="1"/>
</dbReference>
<dbReference type="PROSITE" id="PS51257">
    <property type="entry name" value="PROKAR_LIPOPROTEIN"/>
    <property type="match status" value="1"/>
</dbReference>
<protein>
    <submittedName>
        <fullName evidence="2">CamS family sex pheromone protein</fullName>
    </submittedName>
</protein>
<dbReference type="AlphaFoldDB" id="A0A4R6BEU7"/>
<evidence type="ECO:0000256" key="1">
    <source>
        <dbReference type="SAM" id="SignalP"/>
    </source>
</evidence>
<dbReference type="Pfam" id="PF07537">
    <property type="entry name" value="CamS"/>
    <property type="match status" value="1"/>
</dbReference>
<dbReference type="RefSeq" id="WP_133431538.1">
    <property type="nucleotide sequence ID" value="NZ_SCWA01000005.1"/>
</dbReference>
<evidence type="ECO:0000313" key="2">
    <source>
        <dbReference type="EMBL" id="TDL98299.1"/>
    </source>
</evidence>
<proteinExistence type="predicted"/>
<sequence>MKKASLLLLSALLLAGCSDNGDHNNSKTNQTEDEKQIATDAQISKEYYRTLLPFKESQARGLTSTNMASAYNGEAFEDGLLNISQKVYSPDEYFFRDGQLLTKEAVQSYLEPQFTKEEIDAMDEDTRIERNAYANFGLNPSHKGETDPVKIAQNSPAYLSHILEQDFYTEEDAKKDKLSGMTIGLAMNSVYYYQKEQYGEVYSQKLDPKISAAKGKEMADEILSRLRVKSELKDLPITFAIFVQSSAESITPGHFVAYGTSDKGDNIKKWTSIDEDHMLLPSAEAEKIDEGLNNNFKQFNESLSNYFPNFTQAIGSAHVVDKKISSLTISIPLDYFGKAEVIGVTQHIADQSKKYFDGLDSYEISVVDNNKPLALITKEKGSDQNIHIYQQ</sequence>
<dbReference type="InterPro" id="IPR011426">
    <property type="entry name" value="CamS"/>
</dbReference>
<feature type="chain" id="PRO_5038590885" evidence="1">
    <location>
        <begin position="21"/>
        <end position="391"/>
    </location>
</feature>
<keyword evidence="3" id="KW-1185">Reference proteome</keyword>
<feature type="signal peptide" evidence="1">
    <location>
        <begin position="1"/>
        <end position="20"/>
    </location>
</feature>
<dbReference type="Proteomes" id="UP000295310">
    <property type="component" value="Unassembled WGS sequence"/>
</dbReference>
<accession>A0A4R6BEU7</accession>
<keyword evidence="1" id="KW-0732">Signal</keyword>
<comment type="caution">
    <text evidence="2">The sequence shown here is derived from an EMBL/GenBank/DDBJ whole genome shotgun (WGS) entry which is preliminary data.</text>
</comment>
<name>A0A4R6BEU7_9STAP</name>
<dbReference type="CDD" id="cd13440">
    <property type="entry name" value="CamS_repeat_2"/>
    <property type="match status" value="1"/>
</dbReference>